<evidence type="ECO:0000313" key="2">
    <source>
        <dbReference type="EMBL" id="MCX7569355.1"/>
    </source>
</evidence>
<protein>
    <submittedName>
        <fullName evidence="2">Methyltransferase domain-containing protein</fullName>
    </submittedName>
</protein>
<name>A0ABT3WXG6_9BACL</name>
<dbReference type="GO" id="GO:0032259">
    <property type="term" value="P:methylation"/>
    <property type="evidence" value="ECO:0007669"/>
    <property type="project" value="UniProtKB-KW"/>
</dbReference>
<dbReference type="Pfam" id="PF08241">
    <property type="entry name" value="Methyltransf_11"/>
    <property type="match status" value="1"/>
</dbReference>
<dbReference type="CDD" id="cd02440">
    <property type="entry name" value="AdoMet_MTases"/>
    <property type="match status" value="1"/>
</dbReference>
<evidence type="ECO:0000259" key="1">
    <source>
        <dbReference type="Pfam" id="PF08241"/>
    </source>
</evidence>
<sequence>MKNRTNRAKYKYLSLLYDLLMGNRMFLIARKRGINLLQIQPDERLLLVGVGTGADLPLLPADAHVTGVDLSPEMLAKAAAKANGPRVQLMEMNAEKLEFPDQHFDTVVLSLILSVVETPSQAMKEALRVVKEGGSILVFDKFLHDSVSPSLGRRLLNRITSFIGTDINRRFEEIVAGLPVQVVHEESSLFKGSYRIIVLQKEEGPK</sequence>
<reference evidence="2 3" key="1">
    <citation type="submission" date="2022-11" db="EMBL/GenBank/DDBJ databases">
        <title>Study of microbial diversity in lake waters.</title>
        <authorList>
            <person name="Zhang J."/>
        </authorList>
    </citation>
    <scope>NUCLEOTIDE SEQUENCE [LARGE SCALE GENOMIC DNA]</scope>
    <source>
        <strain evidence="2 3">DT12</strain>
    </source>
</reference>
<keyword evidence="2" id="KW-0489">Methyltransferase</keyword>
<keyword evidence="2" id="KW-0808">Transferase</keyword>
<evidence type="ECO:0000313" key="3">
    <source>
        <dbReference type="Proteomes" id="UP001208017"/>
    </source>
</evidence>
<keyword evidence="3" id="KW-1185">Reference proteome</keyword>
<proteinExistence type="predicted"/>
<dbReference type="Gene3D" id="3.40.50.150">
    <property type="entry name" value="Vaccinia Virus protein VP39"/>
    <property type="match status" value="1"/>
</dbReference>
<dbReference type="InterPro" id="IPR013216">
    <property type="entry name" value="Methyltransf_11"/>
</dbReference>
<dbReference type="GO" id="GO:0008168">
    <property type="term" value="F:methyltransferase activity"/>
    <property type="evidence" value="ECO:0007669"/>
    <property type="project" value="UniProtKB-KW"/>
</dbReference>
<dbReference type="InterPro" id="IPR029063">
    <property type="entry name" value="SAM-dependent_MTases_sf"/>
</dbReference>
<dbReference type="InterPro" id="IPR050508">
    <property type="entry name" value="Methyltransf_Superfamily"/>
</dbReference>
<accession>A0ABT3WXG6</accession>
<feature type="domain" description="Methyltransferase type 11" evidence="1">
    <location>
        <begin position="47"/>
        <end position="137"/>
    </location>
</feature>
<comment type="caution">
    <text evidence="2">The sequence shown here is derived from an EMBL/GenBank/DDBJ whole genome shotgun (WGS) entry which is preliminary data.</text>
</comment>
<organism evidence="2 3">
    <name type="scientific">Tumebacillus lacus</name>
    <dbReference type="NCBI Taxonomy" id="2995335"/>
    <lineage>
        <taxon>Bacteria</taxon>
        <taxon>Bacillati</taxon>
        <taxon>Bacillota</taxon>
        <taxon>Bacilli</taxon>
        <taxon>Bacillales</taxon>
        <taxon>Alicyclobacillaceae</taxon>
        <taxon>Tumebacillus</taxon>
    </lineage>
</organism>
<gene>
    <name evidence="2" type="ORF">OS242_05230</name>
</gene>
<dbReference type="Proteomes" id="UP001208017">
    <property type="component" value="Unassembled WGS sequence"/>
</dbReference>
<dbReference type="EMBL" id="JAPMLT010000002">
    <property type="protein sequence ID" value="MCX7569355.1"/>
    <property type="molecule type" value="Genomic_DNA"/>
</dbReference>
<dbReference type="PANTHER" id="PTHR42912">
    <property type="entry name" value="METHYLTRANSFERASE"/>
    <property type="match status" value="1"/>
</dbReference>
<dbReference type="PANTHER" id="PTHR42912:SF80">
    <property type="entry name" value="METHYLTRANSFERASE DOMAIN-CONTAINING PROTEIN"/>
    <property type="match status" value="1"/>
</dbReference>
<dbReference type="SUPFAM" id="SSF53335">
    <property type="entry name" value="S-adenosyl-L-methionine-dependent methyltransferases"/>
    <property type="match status" value="1"/>
</dbReference>
<dbReference type="RefSeq" id="WP_267150600.1">
    <property type="nucleotide sequence ID" value="NZ_JAPMLT010000002.1"/>
</dbReference>